<dbReference type="EMBL" id="JAYKXP010000013">
    <property type="protein sequence ID" value="KAK7051395.1"/>
    <property type="molecule type" value="Genomic_DNA"/>
</dbReference>
<dbReference type="Proteomes" id="UP001383192">
    <property type="component" value="Unassembled WGS sequence"/>
</dbReference>
<reference evidence="12 13" key="1">
    <citation type="submission" date="2024-01" db="EMBL/GenBank/DDBJ databases">
        <title>A draft genome for a cacao thread blight-causing isolate of Paramarasmius palmivorus.</title>
        <authorList>
            <person name="Baruah I.K."/>
            <person name="Bukari Y."/>
            <person name="Amoako-Attah I."/>
            <person name="Meinhardt L.W."/>
            <person name="Bailey B.A."/>
            <person name="Cohen S.P."/>
        </authorList>
    </citation>
    <scope>NUCLEOTIDE SEQUENCE [LARGE SCALE GENOMIC DNA]</scope>
    <source>
        <strain evidence="12 13">GH-12</strain>
    </source>
</reference>
<keyword evidence="4" id="KW-0256">Endoplasmic reticulum</keyword>
<feature type="compositionally biased region" description="Acidic residues" evidence="9">
    <location>
        <begin position="647"/>
        <end position="671"/>
    </location>
</feature>
<dbReference type="Pfam" id="PF02889">
    <property type="entry name" value="Sec63"/>
    <property type="match status" value="1"/>
</dbReference>
<dbReference type="GO" id="GO:0008320">
    <property type="term" value="F:protein transmembrane transporter activity"/>
    <property type="evidence" value="ECO:0007669"/>
    <property type="project" value="TreeGrafter"/>
</dbReference>
<dbReference type="GO" id="GO:0003723">
    <property type="term" value="F:RNA binding"/>
    <property type="evidence" value="ECO:0007669"/>
    <property type="project" value="TreeGrafter"/>
</dbReference>
<evidence type="ECO:0000256" key="9">
    <source>
        <dbReference type="SAM" id="MobiDB-lite"/>
    </source>
</evidence>
<dbReference type="PROSITE" id="PS50076">
    <property type="entry name" value="DNAJ_2"/>
    <property type="match status" value="1"/>
</dbReference>
<feature type="transmembrane region" description="Helical" evidence="10">
    <location>
        <begin position="73"/>
        <end position="91"/>
    </location>
</feature>
<feature type="transmembrane region" description="Helical" evidence="10">
    <location>
        <begin position="12"/>
        <end position="33"/>
    </location>
</feature>
<dbReference type="SMART" id="SM00973">
    <property type="entry name" value="Sec63"/>
    <property type="match status" value="1"/>
</dbReference>
<protein>
    <submittedName>
        <fullName evidence="12">Secretory subunit</fullName>
    </submittedName>
</protein>
<dbReference type="PANTHER" id="PTHR24075:SF0">
    <property type="entry name" value="TRANSLOCATION PROTEIN SEC63 HOMOLOG"/>
    <property type="match status" value="1"/>
</dbReference>
<dbReference type="PRINTS" id="PR00625">
    <property type="entry name" value="JDOMAIN"/>
</dbReference>
<dbReference type="InterPro" id="IPR036869">
    <property type="entry name" value="J_dom_sf"/>
</dbReference>
<evidence type="ECO:0000313" key="13">
    <source>
        <dbReference type="Proteomes" id="UP001383192"/>
    </source>
</evidence>
<feature type="region of interest" description="Disordered" evidence="9">
    <location>
        <begin position="611"/>
        <end position="671"/>
    </location>
</feature>
<evidence type="ECO:0000256" key="10">
    <source>
        <dbReference type="SAM" id="Phobius"/>
    </source>
</evidence>
<dbReference type="GO" id="GO:0006620">
    <property type="term" value="P:post-translational protein targeting to endoplasmic reticulum membrane"/>
    <property type="evidence" value="ECO:0007669"/>
    <property type="project" value="TreeGrafter"/>
</dbReference>
<evidence type="ECO:0000313" key="12">
    <source>
        <dbReference type="EMBL" id="KAK7051395.1"/>
    </source>
</evidence>
<dbReference type="SMART" id="SM00271">
    <property type="entry name" value="DnaJ"/>
    <property type="match status" value="1"/>
</dbReference>
<keyword evidence="8" id="KW-0143">Chaperone</keyword>
<dbReference type="GO" id="GO:0006614">
    <property type="term" value="P:SRP-dependent cotranslational protein targeting to membrane"/>
    <property type="evidence" value="ECO:0007669"/>
    <property type="project" value="TreeGrafter"/>
</dbReference>
<gene>
    <name evidence="12" type="primary">SEC63</name>
    <name evidence="12" type="ORF">VNI00_004895</name>
</gene>
<evidence type="ECO:0000256" key="1">
    <source>
        <dbReference type="ARBA" id="ARBA00004477"/>
    </source>
</evidence>
<comment type="caution">
    <text evidence="12">The sequence shown here is derived from an EMBL/GenBank/DDBJ whole genome shotgun (WGS) entry which is preliminary data.</text>
</comment>
<dbReference type="PANTHER" id="PTHR24075">
    <property type="entry name" value="SEC63 DOMAIN-CONTAINING"/>
    <property type="match status" value="1"/>
</dbReference>
<evidence type="ECO:0000256" key="3">
    <source>
        <dbReference type="ARBA" id="ARBA00022692"/>
    </source>
</evidence>
<dbReference type="SUPFAM" id="SSF81296">
    <property type="entry name" value="E set domains"/>
    <property type="match status" value="1"/>
</dbReference>
<dbReference type="InterPro" id="IPR001623">
    <property type="entry name" value="DnaJ_domain"/>
</dbReference>
<evidence type="ECO:0000256" key="6">
    <source>
        <dbReference type="ARBA" id="ARBA00022989"/>
    </source>
</evidence>
<dbReference type="GO" id="GO:0031207">
    <property type="term" value="C:Sec62/Sec63 complex"/>
    <property type="evidence" value="ECO:0007669"/>
    <property type="project" value="TreeGrafter"/>
</dbReference>
<keyword evidence="13" id="KW-1185">Reference proteome</keyword>
<evidence type="ECO:0000256" key="5">
    <source>
        <dbReference type="ARBA" id="ARBA00022927"/>
    </source>
</evidence>
<dbReference type="InterPro" id="IPR014756">
    <property type="entry name" value="Ig_E-set"/>
</dbReference>
<dbReference type="Gene3D" id="1.10.287.110">
    <property type="entry name" value="DnaJ domain"/>
    <property type="match status" value="1"/>
</dbReference>
<organism evidence="12 13">
    <name type="scientific">Paramarasmius palmivorus</name>
    <dbReference type="NCBI Taxonomy" id="297713"/>
    <lineage>
        <taxon>Eukaryota</taxon>
        <taxon>Fungi</taxon>
        <taxon>Dikarya</taxon>
        <taxon>Basidiomycota</taxon>
        <taxon>Agaricomycotina</taxon>
        <taxon>Agaricomycetes</taxon>
        <taxon>Agaricomycetidae</taxon>
        <taxon>Agaricales</taxon>
        <taxon>Marasmiineae</taxon>
        <taxon>Marasmiaceae</taxon>
        <taxon>Paramarasmius</taxon>
    </lineage>
</organism>
<dbReference type="Pfam" id="PF00226">
    <property type="entry name" value="DnaJ"/>
    <property type="match status" value="1"/>
</dbReference>
<evidence type="ECO:0000256" key="4">
    <source>
        <dbReference type="ARBA" id="ARBA00022824"/>
    </source>
</evidence>
<dbReference type="AlphaFoldDB" id="A0AAW0DIT0"/>
<feature type="transmembrane region" description="Helical" evidence="10">
    <location>
        <begin position="197"/>
        <end position="219"/>
    </location>
</feature>
<dbReference type="InterPro" id="IPR004179">
    <property type="entry name" value="Sec63-dom"/>
</dbReference>
<keyword evidence="5" id="KW-0653">Protein transport</keyword>
<accession>A0AAW0DIT0</accession>
<keyword evidence="3 10" id="KW-0812">Transmembrane</keyword>
<dbReference type="Gene3D" id="1.10.3380.10">
    <property type="entry name" value="Sec63 N-terminal domain-like domain"/>
    <property type="match status" value="1"/>
</dbReference>
<name>A0AAW0DIT0_9AGAR</name>
<evidence type="ECO:0000259" key="11">
    <source>
        <dbReference type="PROSITE" id="PS50076"/>
    </source>
</evidence>
<feature type="domain" description="J" evidence="11">
    <location>
        <begin position="101"/>
        <end position="171"/>
    </location>
</feature>
<keyword evidence="7 10" id="KW-0472">Membrane</keyword>
<dbReference type="CDD" id="cd06257">
    <property type="entry name" value="DnaJ"/>
    <property type="match status" value="1"/>
</dbReference>
<sequence>MANYNYDESGNMSAYFLITFLVFILIPLTLSIAPSSKKVNVSGCQCQPCVEQRKRIEKREKGSLLNPKLSKKTIFVLSGWTLLAFLVYKVAGAKYDNKIYDPFEILGIKSDATEKEIKSMFKGLSKKYHPDKVKATANETIEAIQNRFVEITKAYKSLTDETIRKNWEQYGNPDGRQETSMGIAIPRWLVEAQNNGWVLGFYGLLFGGALPAVVGRWWFGSRQKTKDGINARSAAAFFKTLKEDSRMDEVVGALGKAFQWEQPNVSLKAEEKAELERLEKLISEQAGKSWEIVKSIVGVDESAKDSRRRSMTLLYAHLLRLDINKYSLKEEQTQILLQTPILLNALLSVSVSRNWLVPTVFIMRFHSFITQALLPHNSPIKQRLAQLPGIKNDEVSSDKASLKSEDFAELVSELEQKGDGRAADVKKAVEKWGRLDVVDASYKVIGERIVTPSSIVYLVLKLRVLPPGTNGDSQRKEPDVDTVKKNIKINEEKDNQFLLGRKDAEDIDEQSVPGWAHAPYWPGNRRPGWWLVLADDKTSRVVVPPMKITHVPYSNPNAEYDRDYRTYKLQFQAPNGPGLFTWKIYLISDTFVGEEVSRAMTLKIEDASALNADEQGAEDEISDPDEDTLAGQMAAMRGGPVKKSQIEEESDDESSTDDDQETDDSSDSDDD</sequence>
<dbReference type="SUPFAM" id="SSF158702">
    <property type="entry name" value="Sec63 N-terminal domain-like"/>
    <property type="match status" value="1"/>
</dbReference>
<proteinExistence type="predicted"/>
<evidence type="ECO:0000256" key="2">
    <source>
        <dbReference type="ARBA" id="ARBA00022448"/>
    </source>
</evidence>
<dbReference type="FunFam" id="1.10.287.110:FF:000039">
    <property type="entry name" value="Protein translocation complex component (Npl1)"/>
    <property type="match status" value="1"/>
</dbReference>
<evidence type="ECO:0000256" key="8">
    <source>
        <dbReference type="ARBA" id="ARBA00023186"/>
    </source>
</evidence>
<feature type="compositionally biased region" description="Acidic residues" evidence="9">
    <location>
        <begin position="615"/>
        <end position="628"/>
    </location>
</feature>
<dbReference type="InterPro" id="IPR035892">
    <property type="entry name" value="C2_domain_sf"/>
</dbReference>
<comment type="subcellular location">
    <subcellularLocation>
        <location evidence="1">Endoplasmic reticulum membrane</location>
        <topology evidence="1">Multi-pass membrane protein</topology>
    </subcellularLocation>
</comment>
<dbReference type="SUPFAM" id="SSF46565">
    <property type="entry name" value="Chaperone J-domain"/>
    <property type="match status" value="1"/>
</dbReference>
<evidence type="ECO:0000256" key="7">
    <source>
        <dbReference type="ARBA" id="ARBA00023136"/>
    </source>
</evidence>
<dbReference type="Gene3D" id="2.60.40.150">
    <property type="entry name" value="C2 domain"/>
    <property type="match status" value="1"/>
</dbReference>
<keyword evidence="6 10" id="KW-1133">Transmembrane helix</keyword>
<keyword evidence="2" id="KW-0813">Transport</keyword>